<sequence>MTKVINNMNDLAIALQPTLKKMVDGMAQRVYETLNFFLQRYYDSYDPVFYRRQYDFLRSGFKVDARIVRGKAVASVYIDTDYMSNYYGVSGEQATTWANEGLHGGKNLGTNTPHVWDVTMANTVDNGALVRDAVAYLRSQGYIVRV</sequence>
<proteinExistence type="predicted"/>
<reference evidence="2" key="2">
    <citation type="journal article" date="2020" name="Cell Host Microbe">
        <title>Functional and Genomic Variation between Human-Derived Isolates of Lachnospiraceae Reveals Inter- and Intra-Species Diversity.</title>
        <authorList>
            <person name="Sorbara M.T."/>
            <person name="Littmann E.R."/>
            <person name="Fontana E."/>
            <person name="Moody T.U."/>
            <person name="Kohout C.E."/>
            <person name="Gjonbalaj M."/>
            <person name="Eaton V."/>
            <person name="Seok R."/>
            <person name="Leiner I.M."/>
            <person name="Pamer E.G."/>
        </authorList>
    </citation>
    <scope>NUCLEOTIDE SEQUENCE</scope>
    <source>
        <strain evidence="2">MSK.16.45</strain>
    </source>
</reference>
<reference evidence="1 3" key="1">
    <citation type="submission" date="2015-09" db="EMBL/GenBank/DDBJ databases">
        <authorList>
            <consortium name="Pathogen Informatics"/>
        </authorList>
    </citation>
    <scope>NUCLEOTIDE SEQUENCE [LARGE SCALE GENOMIC DNA]</scope>
    <source>
        <strain evidence="1 3">2789STDY5834968</strain>
    </source>
</reference>
<evidence type="ECO:0000313" key="1">
    <source>
        <dbReference type="EMBL" id="CUN10077.1"/>
    </source>
</evidence>
<dbReference type="Proteomes" id="UP000095673">
    <property type="component" value="Unassembled WGS sequence"/>
</dbReference>
<evidence type="ECO:0008006" key="4">
    <source>
        <dbReference type="Google" id="ProtNLM"/>
    </source>
</evidence>
<evidence type="ECO:0000313" key="2">
    <source>
        <dbReference type="EMBL" id="NSC77928.1"/>
    </source>
</evidence>
<dbReference type="EMBL" id="CYXM01000008">
    <property type="protein sequence ID" value="CUN10077.1"/>
    <property type="molecule type" value="Genomic_DNA"/>
</dbReference>
<dbReference type="Proteomes" id="UP001193756">
    <property type="component" value="Unassembled WGS sequence"/>
</dbReference>
<protein>
    <recommendedName>
        <fullName evidence="4">HK97 gp10 family phage protein</fullName>
    </recommendedName>
</protein>
<organism evidence="1 3">
    <name type="scientific">Agathobacter rectalis</name>
    <dbReference type="NCBI Taxonomy" id="39491"/>
    <lineage>
        <taxon>Bacteria</taxon>
        <taxon>Bacillati</taxon>
        <taxon>Bacillota</taxon>
        <taxon>Clostridia</taxon>
        <taxon>Lachnospirales</taxon>
        <taxon>Lachnospiraceae</taxon>
        <taxon>Agathobacter</taxon>
    </lineage>
</organism>
<reference evidence="2" key="3">
    <citation type="submission" date="2020-02" db="EMBL/GenBank/DDBJ databases">
        <authorList>
            <person name="Littmann E."/>
            <person name="Sorbara M."/>
        </authorList>
    </citation>
    <scope>NUCLEOTIDE SEQUENCE</scope>
    <source>
        <strain evidence="2">MSK.16.45</strain>
    </source>
</reference>
<dbReference type="OrthoDB" id="2043687at2"/>
<evidence type="ECO:0000313" key="3">
    <source>
        <dbReference type="Proteomes" id="UP000095673"/>
    </source>
</evidence>
<dbReference type="EMBL" id="JAAIMP010000019">
    <property type="protein sequence ID" value="NSC77928.1"/>
    <property type="molecule type" value="Genomic_DNA"/>
</dbReference>
<dbReference type="AlphaFoldDB" id="A0A173U709"/>
<name>A0A173U709_9FIRM</name>
<dbReference type="RefSeq" id="WP_055238192.1">
    <property type="nucleotide sequence ID" value="NZ_CYXM01000008.1"/>
</dbReference>
<accession>A0A173U709</accession>
<gene>
    <name evidence="1" type="ORF">ERS852580_01990</name>
    <name evidence="2" type="ORF">G4312_11700</name>
</gene>